<dbReference type="AlphaFoldDB" id="A0AAE0LL38"/>
<comment type="caution">
    <text evidence="2">The sequence shown here is derived from an EMBL/GenBank/DDBJ whole genome shotgun (WGS) entry which is preliminary data.</text>
</comment>
<keyword evidence="3" id="KW-1185">Reference proteome</keyword>
<evidence type="ECO:0000313" key="3">
    <source>
        <dbReference type="Proteomes" id="UP001190700"/>
    </source>
</evidence>
<evidence type="ECO:0000256" key="1">
    <source>
        <dbReference type="SAM" id="Phobius"/>
    </source>
</evidence>
<proteinExistence type="predicted"/>
<accession>A0AAE0LL38</accession>
<reference evidence="2 3" key="1">
    <citation type="journal article" date="2015" name="Genome Biol. Evol.">
        <title>Comparative Genomics of a Bacterivorous Green Alga Reveals Evolutionary Causalities and Consequences of Phago-Mixotrophic Mode of Nutrition.</title>
        <authorList>
            <person name="Burns J.A."/>
            <person name="Paasch A."/>
            <person name="Narechania A."/>
            <person name="Kim E."/>
        </authorList>
    </citation>
    <scope>NUCLEOTIDE SEQUENCE [LARGE SCALE GENOMIC DNA]</scope>
    <source>
        <strain evidence="2 3">PLY_AMNH</strain>
    </source>
</reference>
<dbReference type="EMBL" id="LGRX02000209">
    <property type="protein sequence ID" value="KAK3289173.1"/>
    <property type="molecule type" value="Genomic_DNA"/>
</dbReference>
<keyword evidence="1" id="KW-1133">Transmembrane helix</keyword>
<dbReference type="Proteomes" id="UP001190700">
    <property type="component" value="Unassembled WGS sequence"/>
</dbReference>
<sequence length="171" mass="19367">MDTTIQKLAFQRELIIQQQDTMRTVLRNISILAILISLYFAQKFARTSDDVGAVLLFELSSTVISICNIWCVRHRSLRGFQIGLVCALQQCVLWAQRILAGMDGAEPWLALHPDQWPLGSVLFFLCWGGDRFLMGTLRDTEAILEKLMQARQQTDVANANKQGHVETKKTS</sequence>
<keyword evidence="1" id="KW-0472">Membrane</keyword>
<feature type="transmembrane region" description="Helical" evidence="1">
    <location>
        <begin position="51"/>
        <end position="72"/>
    </location>
</feature>
<gene>
    <name evidence="2" type="ORF">CYMTET_3385</name>
</gene>
<organism evidence="2 3">
    <name type="scientific">Cymbomonas tetramitiformis</name>
    <dbReference type="NCBI Taxonomy" id="36881"/>
    <lineage>
        <taxon>Eukaryota</taxon>
        <taxon>Viridiplantae</taxon>
        <taxon>Chlorophyta</taxon>
        <taxon>Pyramimonadophyceae</taxon>
        <taxon>Pyramimonadales</taxon>
        <taxon>Pyramimonadaceae</taxon>
        <taxon>Cymbomonas</taxon>
    </lineage>
</organism>
<keyword evidence="1" id="KW-0812">Transmembrane</keyword>
<name>A0AAE0LL38_9CHLO</name>
<feature type="transmembrane region" description="Helical" evidence="1">
    <location>
        <begin position="25"/>
        <end position="45"/>
    </location>
</feature>
<evidence type="ECO:0000313" key="2">
    <source>
        <dbReference type="EMBL" id="KAK3289173.1"/>
    </source>
</evidence>
<protein>
    <submittedName>
        <fullName evidence="2">Uncharacterized protein</fullName>
    </submittedName>
</protein>